<evidence type="ECO:0000256" key="3">
    <source>
        <dbReference type="ARBA" id="ARBA00021897"/>
    </source>
</evidence>
<dbReference type="Gene3D" id="2.30.330.10">
    <property type="entry name" value="SpoA-like"/>
    <property type="match status" value="1"/>
</dbReference>
<proteinExistence type="inferred from homology"/>
<keyword evidence="9" id="KW-0966">Cell projection</keyword>
<dbReference type="RefSeq" id="WP_145445934.1">
    <property type="nucleotide sequence ID" value="NZ_CP036280.1"/>
</dbReference>
<dbReference type="GO" id="GO:0006935">
    <property type="term" value="P:chemotaxis"/>
    <property type="evidence" value="ECO:0007669"/>
    <property type="project" value="UniProtKB-KW"/>
</dbReference>
<dbReference type="GO" id="GO:0009425">
    <property type="term" value="C:bacterial-type flagellum basal body"/>
    <property type="evidence" value="ECO:0007669"/>
    <property type="project" value="InterPro"/>
</dbReference>
<evidence type="ECO:0000259" key="8">
    <source>
        <dbReference type="Pfam" id="PF01052"/>
    </source>
</evidence>
<name>A0A518BXP6_9BACT</name>
<reference evidence="9 10" key="1">
    <citation type="submission" date="2019-02" db="EMBL/GenBank/DDBJ databases">
        <title>Deep-cultivation of Planctomycetes and their phenomic and genomic characterization uncovers novel biology.</title>
        <authorList>
            <person name="Wiegand S."/>
            <person name="Jogler M."/>
            <person name="Boedeker C."/>
            <person name="Pinto D."/>
            <person name="Vollmers J."/>
            <person name="Rivas-Marin E."/>
            <person name="Kohn T."/>
            <person name="Peeters S.H."/>
            <person name="Heuer A."/>
            <person name="Rast P."/>
            <person name="Oberbeckmann S."/>
            <person name="Bunk B."/>
            <person name="Jeske O."/>
            <person name="Meyerdierks A."/>
            <person name="Storesund J.E."/>
            <person name="Kallscheuer N."/>
            <person name="Luecker S."/>
            <person name="Lage O.M."/>
            <person name="Pohl T."/>
            <person name="Merkel B.J."/>
            <person name="Hornburger P."/>
            <person name="Mueller R.-W."/>
            <person name="Bruemmer F."/>
            <person name="Labrenz M."/>
            <person name="Spormann A.M."/>
            <person name="Op den Camp H."/>
            <person name="Overmann J."/>
            <person name="Amann R."/>
            <person name="Jetten M.S.M."/>
            <person name="Mascher T."/>
            <person name="Medema M.H."/>
            <person name="Devos D.P."/>
            <person name="Kaster A.-K."/>
            <person name="Ovreas L."/>
            <person name="Rohde M."/>
            <person name="Galperin M.Y."/>
            <person name="Jogler C."/>
        </authorList>
    </citation>
    <scope>NUCLEOTIDE SEQUENCE [LARGE SCALE GENOMIC DNA]</scope>
    <source>
        <strain evidence="9 10">Pan265</strain>
    </source>
</reference>
<comment type="subcellular location">
    <subcellularLocation>
        <location evidence="1">Cell membrane</location>
        <topology evidence="1">Peripheral membrane protein</topology>
        <orientation evidence="1">Cytoplasmic side</orientation>
    </subcellularLocation>
</comment>
<keyword evidence="7" id="KW-0472">Membrane</keyword>
<dbReference type="Pfam" id="PF01052">
    <property type="entry name" value="FliMN_C"/>
    <property type="match status" value="1"/>
</dbReference>
<evidence type="ECO:0000313" key="9">
    <source>
        <dbReference type="EMBL" id="QDU71728.1"/>
    </source>
</evidence>
<dbReference type="InterPro" id="IPR001172">
    <property type="entry name" value="FliN_T3SS_HrcQb"/>
</dbReference>
<dbReference type="EMBL" id="CP036280">
    <property type="protein sequence ID" value="QDU71728.1"/>
    <property type="molecule type" value="Genomic_DNA"/>
</dbReference>
<gene>
    <name evidence="9" type="primary">fliN_1</name>
    <name evidence="9" type="ORF">Pan265_15810</name>
</gene>
<dbReference type="GO" id="GO:0071973">
    <property type="term" value="P:bacterial-type flagellum-dependent cell motility"/>
    <property type="evidence" value="ECO:0007669"/>
    <property type="project" value="InterPro"/>
</dbReference>
<dbReference type="InterPro" id="IPR001543">
    <property type="entry name" value="FliN-like_C"/>
</dbReference>
<dbReference type="InterPro" id="IPR036429">
    <property type="entry name" value="SpoA-like_sf"/>
</dbReference>
<evidence type="ECO:0000256" key="4">
    <source>
        <dbReference type="ARBA" id="ARBA00022475"/>
    </source>
</evidence>
<protein>
    <recommendedName>
        <fullName evidence="3">Flagellar motor switch protein FliN</fullName>
    </recommendedName>
</protein>
<keyword evidence="5" id="KW-0145">Chemotaxis</keyword>
<dbReference type="GO" id="GO:0005886">
    <property type="term" value="C:plasma membrane"/>
    <property type="evidence" value="ECO:0007669"/>
    <property type="project" value="UniProtKB-SubCell"/>
</dbReference>
<comment type="similarity">
    <text evidence="2">Belongs to the FliN/MopA/SpaO family.</text>
</comment>
<dbReference type="AlphaFoldDB" id="A0A518BXP6"/>
<dbReference type="SUPFAM" id="SSF101801">
    <property type="entry name" value="Surface presentation of antigens (SPOA)"/>
    <property type="match status" value="1"/>
</dbReference>
<keyword evidence="9" id="KW-0282">Flagellum</keyword>
<feature type="domain" description="Flagellar motor switch protein FliN-like C-terminal" evidence="8">
    <location>
        <begin position="8"/>
        <end position="76"/>
    </location>
</feature>
<keyword evidence="9" id="KW-0969">Cilium</keyword>
<keyword evidence="6" id="KW-0283">Flagellar rotation</keyword>
<evidence type="ECO:0000256" key="5">
    <source>
        <dbReference type="ARBA" id="ARBA00022500"/>
    </source>
</evidence>
<dbReference type="PANTHER" id="PTHR43484:SF1">
    <property type="entry name" value="FLAGELLAR MOTOR SWITCH PROTEIN FLIN"/>
    <property type="match status" value="1"/>
</dbReference>
<accession>A0A518BXP6</accession>
<keyword evidence="10" id="KW-1185">Reference proteome</keyword>
<evidence type="ECO:0000256" key="7">
    <source>
        <dbReference type="ARBA" id="ARBA00023136"/>
    </source>
</evidence>
<evidence type="ECO:0000256" key="6">
    <source>
        <dbReference type="ARBA" id="ARBA00022779"/>
    </source>
</evidence>
<dbReference type="PANTHER" id="PTHR43484">
    <property type="match status" value="1"/>
</dbReference>
<sequence>MATDVTTLLKLRVPFIVRIGKRKFPLDDILSLGPGAILELEKSADDPLNLLINNKDVGAGVAVKVGENFGVRIKELATAEERVEALAGE</sequence>
<dbReference type="PRINTS" id="PR00956">
    <property type="entry name" value="FLGMOTORFLIN"/>
</dbReference>
<dbReference type="OrthoDB" id="278219at2"/>
<dbReference type="Proteomes" id="UP000320386">
    <property type="component" value="Chromosome"/>
</dbReference>
<organism evidence="9 10">
    <name type="scientific">Mucisphaera calidilacus</name>
    <dbReference type="NCBI Taxonomy" id="2527982"/>
    <lineage>
        <taxon>Bacteria</taxon>
        <taxon>Pseudomonadati</taxon>
        <taxon>Planctomycetota</taxon>
        <taxon>Phycisphaerae</taxon>
        <taxon>Phycisphaerales</taxon>
        <taxon>Phycisphaeraceae</taxon>
        <taxon>Mucisphaera</taxon>
    </lineage>
</organism>
<evidence type="ECO:0000256" key="1">
    <source>
        <dbReference type="ARBA" id="ARBA00004413"/>
    </source>
</evidence>
<keyword evidence="4" id="KW-1003">Cell membrane</keyword>
<evidence type="ECO:0000256" key="2">
    <source>
        <dbReference type="ARBA" id="ARBA00009226"/>
    </source>
</evidence>
<dbReference type="InterPro" id="IPR051469">
    <property type="entry name" value="FliN/MopA/SpaO"/>
</dbReference>
<dbReference type="KEGG" id="mcad:Pan265_15810"/>
<evidence type="ECO:0000313" key="10">
    <source>
        <dbReference type="Proteomes" id="UP000320386"/>
    </source>
</evidence>
<dbReference type="GO" id="GO:0003774">
    <property type="term" value="F:cytoskeletal motor activity"/>
    <property type="evidence" value="ECO:0007669"/>
    <property type="project" value="InterPro"/>
</dbReference>